<dbReference type="EMBL" id="JAGXFD010000001">
    <property type="protein sequence ID" value="MBZ9566660.1"/>
    <property type="molecule type" value="Genomic_DNA"/>
</dbReference>
<protein>
    <submittedName>
        <fullName evidence="1">Glycoside hydrolase family 99-like domain-containing protein</fullName>
    </submittedName>
</protein>
<dbReference type="CDD" id="cd11579">
    <property type="entry name" value="Glyco_tran_WbsX"/>
    <property type="match status" value="1"/>
</dbReference>
<proteinExistence type="predicted"/>
<keyword evidence="2" id="KW-1185">Reference proteome</keyword>
<dbReference type="Proteomes" id="UP001319883">
    <property type="component" value="Unassembled WGS sequence"/>
</dbReference>
<dbReference type="Gene3D" id="3.20.20.80">
    <property type="entry name" value="Glycosidases"/>
    <property type="match status" value="1"/>
</dbReference>
<accession>A0ABS7WVN4</accession>
<dbReference type="PANTHER" id="PTHR41244:SF1">
    <property type="entry name" value="GLYCOSYLTRANSFERASE"/>
    <property type="match status" value="1"/>
</dbReference>
<evidence type="ECO:0000313" key="2">
    <source>
        <dbReference type="Proteomes" id="UP001319883"/>
    </source>
</evidence>
<dbReference type="InterPro" id="IPR032719">
    <property type="entry name" value="WbsX"/>
</dbReference>
<sequence>MQKSPSHLKKANALFRQKKLEEAEEVYQKALQNAEGPLIDAIFFNIEYTRKKLREEVKQANPNALKKPDWLDKEVFEKIVDLALFDISFYEKKYPEIAKSEKNLLAHYLTKGVKEGLDPSEKFNTKYYINENPDVASAEINPFIHYVTSGRHEGRFAKPTPYITKYKPEPKQYIPRIKDSAKKTPQIIKPICFYLPQYHAIPENDKWWGAGFTEWTNVKPARPQYKGHYQPHIPHDDIGYYNLLSSDAQKKQIEIAKQYGVGGFCYYLYWFSGKRLLEKPLDNMLADPTIDFPFCVCWANENWSRRWDGLDHDLLMVQDYSEEDDIAFIENISKYLKDKRYIKIDNKPLILIYRPNLFPDMRATVKRWRDWCSENGIGEIYLAYPQSFEHVDPAVYDFDAALEFPPNNSNPPSITNEVTPTNEAFYSKVYDWRVLLDRSDNYKDPGYTLFRSTNPSWDNTARKKNKGIIFENNCPKLFEKYLTNAFSETLARRENEDERIVFINAWNEWAEGAHLEPDKKHGYAWLQAVRNSQLSLRDACNTKLAIVIHAFYTDVLEEILHEIQWAKNIESSIYITTPHEKKKDVEDVASHFSYKIFVRAYENKGRDVLPFLKTIPEIAENNHEFLIKIHTKKSLHRADGDNWRKDLYSQLLSFPKYVRGLIDFRNEKDLVLMSPDGSLVPISYYWGANEENVLKLCEKYQIKFSRDGHYKFIAGTMFVARVSFFKELVDKEYILSDDFDREAGQVDGTLAHAYERFFGIFAYEKSKKITSFGYQEKEFSYAEKTI</sequence>
<evidence type="ECO:0000313" key="1">
    <source>
        <dbReference type="EMBL" id="MBZ9566660.1"/>
    </source>
</evidence>
<dbReference type="RefSeq" id="WP_224420228.1">
    <property type="nucleotide sequence ID" value="NZ_JAGXFD010000001.1"/>
</dbReference>
<reference evidence="1 2" key="1">
    <citation type="submission" date="2021-05" db="EMBL/GenBank/DDBJ databases">
        <title>Petroleum and Energy Research Collection (APPE): ex situ preservation of microbial diversity associated with the oil industry and exploitation of its biotechnological potential.</title>
        <authorList>
            <person name="Paixao C.T.M."/>
            <person name="Gomes M.B."/>
            <person name="Oliveira V.M."/>
        </authorList>
    </citation>
    <scope>NUCLEOTIDE SEQUENCE [LARGE SCALE GENOMIC DNA]</scope>
    <source>
        <strain evidence="1 2">LIT2</strain>
    </source>
</reference>
<dbReference type="InterPro" id="IPR007739">
    <property type="entry name" value="RgpF"/>
</dbReference>
<organism evidence="1 2">
    <name type="scientific">Modicisalibacter tunisiensis</name>
    <dbReference type="NCBI Taxonomy" id="390637"/>
    <lineage>
        <taxon>Bacteria</taxon>
        <taxon>Pseudomonadati</taxon>
        <taxon>Pseudomonadota</taxon>
        <taxon>Gammaproteobacteria</taxon>
        <taxon>Oceanospirillales</taxon>
        <taxon>Halomonadaceae</taxon>
        <taxon>Modicisalibacter</taxon>
    </lineage>
</organism>
<dbReference type="PANTHER" id="PTHR41244">
    <property type="entry name" value="RHAMNAN SYNTHESIS F"/>
    <property type="match status" value="1"/>
</dbReference>
<comment type="caution">
    <text evidence="1">The sequence shown here is derived from an EMBL/GenBank/DDBJ whole genome shotgun (WGS) entry which is preliminary data.</text>
</comment>
<dbReference type="Pfam" id="PF14307">
    <property type="entry name" value="Glyco_tran_WbsX"/>
    <property type="match status" value="1"/>
</dbReference>
<name>A0ABS7WVN4_9GAMM</name>
<dbReference type="Pfam" id="PF05045">
    <property type="entry name" value="RgpF"/>
    <property type="match status" value="1"/>
</dbReference>
<gene>
    <name evidence="1" type="ORF">KGQ91_03035</name>
</gene>